<reference evidence="3 4" key="1">
    <citation type="submission" date="2022-04" db="EMBL/GenBank/DDBJ databases">
        <authorList>
            <person name="Ye Y.-Q."/>
            <person name="Du Z.-J."/>
        </authorList>
    </citation>
    <scope>NUCLEOTIDE SEQUENCE [LARGE SCALE GENOMIC DNA]</scope>
    <source>
        <strain evidence="3 4">A6E488</strain>
    </source>
</reference>
<comment type="caution">
    <text evidence="3">The sequence shown here is derived from an EMBL/GenBank/DDBJ whole genome shotgun (WGS) entry which is preliminary data.</text>
</comment>
<dbReference type="EMBL" id="JALIDZ010000002">
    <property type="protein sequence ID" value="MCT8971064.1"/>
    <property type="molecule type" value="Genomic_DNA"/>
</dbReference>
<keyword evidence="4" id="KW-1185">Reference proteome</keyword>
<organism evidence="3 4">
    <name type="scientific">Microbaculum marinisediminis</name>
    <dbReference type="NCBI Taxonomy" id="2931392"/>
    <lineage>
        <taxon>Bacteria</taxon>
        <taxon>Pseudomonadati</taxon>
        <taxon>Pseudomonadota</taxon>
        <taxon>Alphaproteobacteria</taxon>
        <taxon>Hyphomicrobiales</taxon>
        <taxon>Tepidamorphaceae</taxon>
        <taxon>Microbaculum</taxon>
    </lineage>
</organism>
<feature type="domain" description="Glycosyltransferase subfamily 4-like N-terminal" evidence="2">
    <location>
        <begin position="16"/>
        <end position="193"/>
    </location>
</feature>
<dbReference type="CDD" id="cd03801">
    <property type="entry name" value="GT4_PimA-like"/>
    <property type="match status" value="1"/>
</dbReference>
<dbReference type="GO" id="GO:0016757">
    <property type="term" value="F:glycosyltransferase activity"/>
    <property type="evidence" value="ECO:0007669"/>
    <property type="project" value="InterPro"/>
</dbReference>
<protein>
    <submittedName>
        <fullName evidence="3">Glycosyltransferase family 4 protein</fullName>
    </submittedName>
</protein>
<accession>A0AAW5QU95</accession>
<evidence type="ECO:0000313" key="3">
    <source>
        <dbReference type="EMBL" id="MCT8971064.1"/>
    </source>
</evidence>
<dbReference type="InterPro" id="IPR028098">
    <property type="entry name" value="Glyco_trans_4-like_N"/>
</dbReference>
<evidence type="ECO:0000259" key="2">
    <source>
        <dbReference type="Pfam" id="PF13579"/>
    </source>
</evidence>
<dbReference type="RefSeq" id="WP_261614637.1">
    <property type="nucleotide sequence ID" value="NZ_JALIDZ010000002.1"/>
</dbReference>
<dbReference type="Proteomes" id="UP001320898">
    <property type="component" value="Unassembled WGS sequence"/>
</dbReference>
<dbReference type="Pfam" id="PF00534">
    <property type="entry name" value="Glycos_transf_1"/>
    <property type="match status" value="1"/>
</dbReference>
<dbReference type="PANTHER" id="PTHR45947">
    <property type="entry name" value="SULFOQUINOVOSYL TRANSFERASE SQD2"/>
    <property type="match status" value="1"/>
</dbReference>
<evidence type="ECO:0000313" key="4">
    <source>
        <dbReference type="Proteomes" id="UP001320898"/>
    </source>
</evidence>
<dbReference type="AlphaFoldDB" id="A0AAW5QU95"/>
<proteinExistence type="predicted"/>
<feature type="domain" description="Glycosyl transferase family 1" evidence="1">
    <location>
        <begin position="217"/>
        <end position="374"/>
    </location>
</feature>
<dbReference type="Gene3D" id="3.40.50.2000">
    <property type="entry name" value="Glycogen Phosphorylase B"/>
    <property type="match status" value="2"/>
</dbReference>
<dbReference type="SUPFAM" id="SSF53756">
    <property type="entry name" value="UDP-Glycosyltransferase/glycogen phosphorylase"/>
    <property type="match status" value="1"/>
</dbReference>
<dbReference type="InterPro" id="IPR001296">
    <property type="entry name" value="Glyco_trans_1"/>
</dbReference>
<sequence length="401" mass="44232">MKVLLIAPTCNGEDVGEAWVAYQWAHGLAQRHDVTLLTYHKRGARPASEQLEGLKIVEWREPPGLGRAERLNSILKPGYVPFYMRARAWIRRALAEKTHFDVAHQPVPVAMRYPCPCAGLGIPFVIGPVGGGLPNPAGFESADTSAPWYMGLRGLDATRRRWDPILRRTYEEAACVLGIAPYVRDLLADYSLRRFETMSETGLQSIPAPIDRSDRSGPVRLLFVGRLVRTKGVREAIRAMAETTDLPVRLDVVGDGPDRGICEAMIADLNLGDRVTMHGWQSRPEVARFYSEADIFVFPSYREPGGNVAPEAMGYSLPLIVVDRGGPGAATTDDCAIRLAVTTPEALTRDVAEAVRTLATDPDRRRRMGAAAYDHVKRTALWPAKLDRMGEIYEEIATSGS</sequence>
<dbReference type="PANTHER" id="PTHR45947:SF3">
    <property type="entry name" value="SULFOQUINOVOSYL TRANSFERASE SQD2"/>
    <property type="match status" value="1"/>
</dbReference>
<dbReference type="Pfam" id="PF13579">
    <property type="entry name" value="Glyco_trans_4_4"/>
    <property type="match status" value="1"/>
</dbReference>
<evidence type="ECO:0000259" key="1">
    <source>
        <dbReference type="Pfam" id="PF00534"/>
    </source>
</evidence>
<gene>
    <name evidence="3" type="ORF">MUB46_04250</name>
</gene>
<dbReference type="InterPro" id="IPR050194">
    <property type="entry name" value="Glycosyltransferase_grp1"/>
</dbReference>
<name>A0AAW5QU95_9HYPH</name>